<dbReference type="Proteomes" id="UP000789396">
    <property type="component" value="Unassembled WGS sequence"/>
</dbReference>
<organism evidence="2 3">
    <name type="scientific">Racocetra fulgida</name>
    <dbReference type="NCBI Taxonomy" id="60492"/>
    <lineage>
        <taxon>Eukaryota</taxon>
        <taxon>Fungi</taxon>
        <taxon>Fungi incertae sedis</taxon>
        <taxon>Mucoromycota</taxon>
        <taxon>Glomeromycotina</taxon>
        <taxon>Glomeromycetes</taxon>
        <taxon>Diversisporales</taxon>
        <taxon>Gigasporaceae</taxon>
        <taxon>Racocetra</taxon>
    </lineage>
</organism>
<keyword evidence="3" id="KW-1185">Reference proteome</keyword>
<protein>
    <submittedName>
        <fullName evidence="2">16732_t:CDS:1</fullName>
    </submittedName>
</protein>
<dbReference type="AlphaFoldDB" id="A0A9N9HMM3"/>
<feature type="region of interest" description="Disordered" evidence="1">
    <location>
        <begin position="1"/>
        <end position="30"/>
    </location>
</feature>
<dbReference type="EMBL" id="CAJVPZ010019833">
    <property type="protein sequence ID" value="CAG8696596.1"/>
    <property type="molecule type" value="Genomic_DNA"/>
</dbReference>
<accession>A0A9N9HMM3</accession>
<evidence type="ECO:0000313" key="3">
    <source>
        <dbReference type="Proteomes" id="UP000789396"/>
    </source>
</evidence>
<feature type="region of interest" description="Disordered" evidence="1">
    <location>
        <begin position="38"/>
        <end position="57"/>
    </location>
</feature>
<feature type="compositionally biased region" description="Polar residues" evidence="1">
    <location>
        <begin position="9"/>
        <end position="22"/>
    </location>
</feature>
<feature type="compositionally biased region" description="Polar residues" evidence="1">
    <location>
        <begin position="38"/>
        <end position="53"/>
    </location>
</feature>
<name>A0A9N9HMM3_9GLOM</name>
<reference evidence="2" key="1">
    <citation type="submission" date="2021-06" db="EMBL/GenBank/DDBJ databases">
        <authorList>
            <person name="Kallberg Y."/>
            <person name="Tangrot J."/>
            <person name="Rosling A."/>
        </authorList>
    </citation>
    <scope>NUCLEOTIDE SEQUENCE</scope>
    <source>
        <strain evidence="2">IN212</strain>
    </source>
</reference>
<feature type="non-terminal residue" evidence="2">
    <location>
        <position position="1"/>
    </location>
</feature>
<gene>
    <name evidence="2" type="ORF">RFULGI_LOCUS10231</name>
</gene>
<sequence length="180" mass="20434">MKKAKLKSNESPSSPYIQLSSTDIKDDNINSSCKTQNEIELDLQETNPPSVSTNDERDFSETCKEVNEDEMELDLQEPSVVHIIEDNLEDLDREAVIHKVEAYPTAVRRNKERDPNDRARIGFKVDAAIEYQNISWTPVLGCLEVSGGLPRCSRSKEWDTTLKLGLELRDLWAIAEGQLK</sequence>
<evidence type="ECO:0000313" key="2">
    <source>
        <dbReference type="EMBL" id="CAG8696596.1"/>
    </source>
</evidence>
<dbReference type="OrthoDB" id="2350333at2759"/>
<comment type="caution">
    <text evidence="2">The sequence shown here is derived from an EMBL/GenBank/DDBJ whole genome shotgun (WGS) entry which is preliminary data.</text>
</comment>
<proteinExistence type="predicted"/>
<evidence type="ECO:0000256" key="1">
    <source>
        <dbReference type="SAM" id="MobiDB-lite"/>
    </source>
</evidence>